<dbReference type="OrthoDB" id="5304511at2759"/>
<feature type="region of interest" description="Disordered" evidence="1">
    <location>
        <begin position="378"/>
        <end position="402"/>
    </location>
</feature>
<evidence type="ECO:0000313" key="3">
    <source>
        <dbReference type="Proteomes" id="UP000277212"/>
    </source>
</evidence>
<name>A0A3M2SA28_9HYPO</name>
<evidence type="ECO:0000313" key="2">
    <source>
        <dbReference type="EMBL" id="RMJ14427.1"/>
    </source>
</evidence>
<gene>
    <name evidence="2" type="ORF">CDV36_005943</name>
</gene>
<accession>A0A3M2SA28</accession>
<dbReference type="EMBL" id="NKUJ01000086">
    <property type="protein sequence ID" value="RMJ14427.1"/>
    <property type="molecule type" value="Genomic_DNA"/>
</dbReference>
<protein>
    <recommendedName>
        <fullName evidence="4">F-box domain-containing protein</fullName>
    </recommendedName>
</protein>
<feature type="compositionally biased region" description="Basic and acidic residues" evidence="1">
    <location>
        <begin position="17"/>
        <end position="26"/>
    </location>
</feature>
<keyword evidence="3" id="KW-1185">Reference proteome</keyword>
<organism evidence="2 3">
    <name type="scientific">Fusarium kuroshium</name>
    <dbReference type="NCBI Taxonomy" id="2010991"/>
    <lineage>
        <taxon>Eukaryota</taxon>
        <taxon>Fungi</taxon>
        <taxon>Dikarya</taxon>
        <taxon>Ascomycota</taxon>
        <taxon>Pezizomycotina</taxon>
        <taxon>Sordariomycetes</taxon>
        <taxon>Hypocreomycetidae</taxon>
        <taxon>Hypocreales</taxon>
        <taxon>Nectriaceae</taxon>
        <taxon>Fusarium</taxon>
        <taxon>Fusarium solani species complex</taxon>
    </lineage>
</organism>
<dbReference type="AlphaFoldDB" id="A0A3M2SA28"/>
<feature type="compositionally biased region" description="Basic and acidic residues" evidence="1">
    <location>
        <begin position="381"/>
        <end position="394"/>
    </location>
</feature>
<proteinExistence type="predicted"/>
<sequence length="475" mass="54769">MTSQKTLVVRATATRDGTSDGQRDDADAASVVKTPLSDARPLGKEASPRPQSCSRLETLPPELRFKLLSSMPDLQTLRSLVRASPILHAQYRQSRDRILRDCLGREFNGFLIDAYATHMSKPHDLGSPRTNEKITEFTETYGKWLSTPKSSPTLNSMDPERLRSMAAFHLSVAEPLAHRYCKWALGNLREAVLDFKLGATNRYSSAKALDDMTPQKCELIRVFRAIYRYETYYNLFGCNEGKREGVLRGEWTNYHYLFRLEPWEAEAVACIHVFIHDEYEKMLNQLKDKLDPPDVRFQLQNGVYRYEDVFRLTAEVNDYAESMISRGLRTAVQLFATQDDAELVVKMRQCLRRSGDHDGLLEEALGTLSQSNRLFEADIPPDPRDERARNREGMKAAPDTVPPTGPPLGWMHLWSRGYSNVYGEYVPRSLQTMGYVMWNTKRWKFKGAEEMVFEKWRFAPDPAQDIRRDFNWSPW</sequence>
<evidence type="ECO:0000256" key="1">
    <source>
        <dbReference type="SAM" id="MobiDB-lite"/>
    </source>
</evidence>
<reference evidence="2 3" key="1">
    <citation type="submission" date="2017-06" db="EMBL/GenBank/DDBJ databases">
        <title>Comparative genomic analysis of Ambrosia Fusariam Clade fungi.</title>
        <authorList>
            <person name="Stajich J.E."/>
            <person name="Carrillo J."/>
            <person name="Kijimoto T."/>
            <person name="Eskalen A."/>
            <person name="O'Donnell K."/>
            <person name="Kasson M."/>
        </authorList>
    </citation>
    <scope>NUCLEOTIDE SEQUENCE [LARGE SCALE GENOMIC DNA]</scope>
    <source>
        <strain evidence="2">UCR3666</strain>
    </source>
</reference>
<evidence type="ECO:0008006" key="4">
    <source>
        <dbReference type="Google" id="ProtNLM"/>
    </source>
</evidence>
<feature type="region of interest" description="Disordered" evidence="1">
    <location>
        <begin position="1"/>
        <end position="57"/>
    </location>
</feature>
<comment type="caution">
    <text evidence="2">The sequence shown here is derived from an EMBL/GenBank/DDBJ whole genome shotgun (WGS) entry which is preliminary data.</text>
</comment>
<dbReference type="Proteomes" id="UP000277212">
    <property type="component" value="Unassembled WGS sequence"/>
</dbReference>
<dbReference type="STRING" id="2010991.A0A3M2SA28"/>